<keyword evidence="5" id="KW-1185">Reference proteome</keyword>
<dbReference type="Proteomes" id="UP000314980">
    <property type="component" value="Unassembled WGS sequence"/>
</dbReference>
<dbReference type="InterPro" id="IPR029488">
    <property type="entry name" value="Hmw/CFAP97"/>
</dbReference>
<dbReference type="AlphaFoldDB" id="A0A4W6C0Z2"/>
<feature type="compositionally biased region" description="Low complexity" evidence="3">
    <location>
        <begin position="491"/>
        <end position="515"/>
    </location>
</feature>
<feature type="compositionally biased region" description="Low complexity" evidence="3">
    <location>
        <begin position="181"/>
        <end position="210"/>
    </location>
</feature>
<feature type="region of interest" description="Disordered" evidence="3">
    <location>
        <begin position="136"/>
        <end position="319"/>
    </location>
</feature>
<feature type="region of interest" description="Disordered" evidence="3">
    <location>
        <begin position="1"/>
        <end position="121"/>
    </location>
</feature>
<dbReference type="GeneTree" id="ENSGT00390000010356"/>
<dbReference type="GO" id="GO:0007283">
    <property type="term" value="P:spermatogenesis"/>
    <property type="evidence" value="ECO:0007669"/>
    <property type="project" value="TreeGrafter"/>
</dbReference>
<feature type="region of interest" description="Disordered" evidence="3">
    <location>
        <begin position="442"/>
        <end position="470"/>
    </location>
</feature>
<feature type="compositionally biased region" description="Basic and acidic residues" evidence="3">
    <location>
        <begin position="25"/>
        <end position="89"/>
    </location>
</feature>
<proteinExistence type="inferred from homology"/>
<evidence type="ECO:0000256" key="1">
    <source>
        <dbReference type="ARBA" id="ARBA00008315"/>
    </source>
</evidence>
<evidence type="ECO:0000313" key="5">
    <source>
        <dbReference type="Proteomes" id="UP000314980"/>
    </source>
</evidence>
<gene>
    <name evidence="4" type="primary">CFAP97</name>
    <name evidence="4" type="synonym">cfap97</name>
</gene>
<feature type="compositionally biased region" description="Basic residues" evidence="3">
    <location>
        <begin position="160"/>
        <end position="180"/>
    </location>
</feature>
<comment type="similarity">
    <text evidence="1">Belongs to the CFAP97 family.</text>
</comment>
<name>A0A4W6C0Z2_LATCA</name>
<evidence type="ECO:0000256" key="2">
    <source>
        <dbReference type="ARBA" id="ARBA00021424"/>
    </source>
</evidence>
<organism evidence="4 5">
    <name type="scientific">Lates calcarifer</name>
    <name type="common">Barramundi</name>
    <name type="synonym">Holocentrus calcarifer</name>
    <dbReference type="NCBI Taxonomy" id="8187"/>
    <lineage>
        <taxon>Eukaryota</taxon>
        <taxon>Metazoa</taxon>
        <taxon>Chordata</taxon>
        <taxon>Craniata</taxon>
        <taxon>Vertebrata</taxon>
        <taxon>Euteleostomi</taxon>
        <taxon>Actinopterygii</taxon>
        <taxon>Neopterygii</taxon>
        <taxon>Teleostei</taxon>
        <taxon>Neoteleostei</taxon>
        <taxon>Acanthomorphata</taxon>
        <taxon>Carangaria</taxon>
        <taxon>Carangaria incertae sedis</taxon>
        <taxon>Centropomidae</taxon>
        <taxon>Lates</taxon>
    </lineage>
</organism>
<feature type="compositionally biased region" description="Low complexity" evidence="3">
    <location>
        <begin position="447"/>
        <end position="462"/>
    </location>
</feature>
<evidence type="ECO:0000313" key="4">
    <source>
        <dbReference type="Ensembl" id="ENSLCAP00010005265.1"/>
    </source>
</evidence>
<feature type="region of interest" description="Disordered" evidence="3">
    <location>
        <begin position="487"/>
        <end position="528"/>
    </location>
</feature>
<dbReference type="InterPro" id="IPR038791">
    <property type="entry name" value="Cfap97/Hemingway"/>
</dbReference>
<reference evidence="4" key="3">
    <citation type="submission" date="2025-09" db="UniProtKB">
        <authorList>
            <consortium name="Ensembl"/>
        </authorList>
    </citation>
    <scope>IDENTIFICATION</scope>
</reference>
<feature type="compositionally biased region" description="Polar residues" evidence="3">
    <location>
        <begin position="104"/>
        <end position="116"/>
    </location>
</feature>
<feature type="compositionally biased region" description="Low complexity" evidence="3">
    <location>
        <begin position="282"/>
        <end position="291"/>
    </location>
</feature>
<feature type="compositionally biased region" description="Polar residues" evidence="3">
    <location>
        <begin position="251"/>
        <end position="269"/>
    </location>
</feature>
<dbReference type="Pfam" id="PF13879">
    <property type="entry name" value="Hmw_CFAP97"/>
    <property type="match status" value="1"/>
</dbReference>
<dbReference type="InParanoid" id="A0A4W6C0Z2"/>
<reference evidence="4" key="2">
    <citation type="submission" date="2025-08" db="UniProtKB">
        <authorList>
            <consortium name="Ensembl"/>
        </authorList>
    </citation>
    <scope>IDENTIFICATION</scope>
</reference>
<dbReference type="PANTHER" id="PTHR23035:SF1">
    <property type="entry name" value="CILIA- AND FLAGELLA-ASSOCIATED PROTEIN 97"/>
    <property type="match status" value="1"/>
</dbReference>
<sequence length="528" mass="58548">MFNPSELEGEVDHSFFDSDCGDGSFSRDRWKKMESSPVHERLGAKQTAKQKDGLSPRTDGIKKDQVNKNRSTEERKENSYQSKVEEKSRASNASSIASRLDEVINNSSDSEENNTLHFKRPDGTFMALLAEGREVHDKDVYNQSPNETEEEALPSSAKHLGSKRRNKQSPKKLIRNRRTRSPSPSSTEASIDADSESSSRSSNGRSSLGSPTLPKPKKSSLCPGERRARVGSAGSRDLPASHTEESDDTVTDVSPLSSPDISPLQSLDLNHTEAEQGGLTEQQQQHQQQQQESVPSSGLSSIHQDEDSDQDVDEYSLSSESQLEDKLVFRCPGGRNRKNYSFTNDEVRRIDRENQRLLRELLRLSPSPRPGSVVRKKTSMAGNSPLVRLSHSALNRQREQQRIERENLAFLKRLESVKPTPGLMRSEQLADYQRQVGYLGAPSYPISGSTSKKTRSASRSSSDGCRGLINRRRRLAGSVKQLWMTDTAGPRSASSAHHSSRAVSTTSESSSTPAPRSKKLSTARPAWC</sequence>
<dbReference type="Ensembl" id="ENSLCAT00010005399.1">
    <property type="protein sequence ID" value="ENSLCAP00010005265.1"/>
    <property type="gene ID" value="ENSLCAG00010002660.1"/>
</dbReference>
<protein>
    <recommendedName>
        <fullName evidence="2">Cilia- and flagella-associated protein 97</fullName>
    </recommendedName>
</protein>
<evidence type="ECO:0000256" key="3">
    <source>
        <dbReference type="SAM" id="MobiDB-lite"/>
    </source>
</evidence>
<accession>A0A4W6C0Z2</accession>
<reference evidence="5" key="1">
    <citation type="submission" date="2015-09" db="EMBL/GenBank/DDBJ databases">
        <authorList>
            <person name="Sai Rama Sridatta P."/>
        </authorList>
    </citation>
    <scope>NUCLEOTIDE SEQUENCE [LARGE SCALE GENOMIC DNA]</scope>
</reference>
<feature type="compositionally biased region" description="Polar residues" evidence="3">
    <location>
        <begin position="292"/>
        <end position="302"/>
    </location>
</feature>
<dbReference type="PANTHER" id="PTHR23035">
    <property type="entry name" value="CILIA- AND FLAGELLA-ASSOCIATED PROTEIN 97-RELATED"/>
    <property type="match status" value="1"/>
</dbReference>